<proteinExistence type="predicted"/>
<evidence type="ECO:0000313" key="2">
    <source>
        <dbReference type="Proteomes" id="UP000827872"/>
    </source>
</evidence>
<reference evidence="1" key="1">
    <citation type="submission" date="2021-08" db="EMBL/GenBank/DDBJ databases">
        <title>The first chromosome-level gecko genome reveals the dynamic sex chromosomes of Neotropical dwarf geckos (Sphaerodactylidae: Sphaerodactylus).</title>
        <authorList>
            <person name="Pinto B.J."/>
            <person name="Keating S.E."/>
            <person name="Gamble T."/>
        </authorList>
    </citation>
    <scope>NUCLEOTIDE SEQUENCE</scope>
    <source>
        <strain evidence="1">TG3544</strain>
    </source>
</reference>
<dbReference type="EMBL" id="CM037614">
    <property type="protein sequence ID" value="KAH8017305.1"/>
    <property type="molecule type" value="Genomic_DNA"/>
</dbReference>
<organism evidence="1 2">
    <name type="scientific">Sphaerodactylus townsendi</name>
    <dbReference type="NCBI Taxonomy" id="933632"/>
    <lineage>
        <taxon>Eukaryota</taxon>
        <taxon>Metazoa</taxon>
        <taxon>Chordata</taxon>
        <taxon>Craniata</taxon>
        <taxon>Vertebrata</taxon>
        <taxon>Euteleostomi</taxon>
        <taxon>Lepidosauria</taxon>
        <taxon>Squamata</taxon>
        <taxon>Bifurcata</taxon>
        <taxon>Gekkota</taxon>
        <taxon>Sphaerodactylidae</taxon>
        <taxon>Sphaerodactylus</taxon>
    </lineage>
</organism>
<comment type="caution">
    <text evidence="1">The sequence shown here is derived from an EMBL/GenBank/DDBJ whole genome shotgun (WGS) entry which is preliminary data.</text>
</comment>
<sequence length="126" mass="13837">MEKTSKFAVRGEGPQGRGDCYAELLVKGFLEASSPREGLPQADSLSSGLRQLPDVPEPGLRSGIKAGEQQSLSEIHFSSEALSSEEEDGEIQESKIKSLSKHLPPKKTITQIMNDKKKQTQLTLQW</sequence>
<name>A0ACB8GCW2_9SAUR</name>
<keyword evidence="2" id="KW-1185">Reference proteome</keyword>
<dbReference type="Proteomes" id="UP000827872">
    <property type="component" value="Linkage Group LG01"/>
</dbReference>
<evidence type="ECO:0000313" key="1">
    <source>
        <dbReference type="EMBL" id="KAH8017305.1"/>
    </source>
</evidence>
<accession>A0ACB8GCW2</accession>
<protein>
    <submittedName>
        <fullName evidence="1">Uncharacterized protein</fullName>
    </submittedName>
</protein>
<gene>
    <name evidence="1" type="ORF">K3G42_028218</name>
</gene>